<proteinExistence type="predicted"/>
<evidence type="ECO:0000313" key="1">
    <source>
        <dbReference type="EMBL" id="CAB4965307.1"/>
    </source>
</evidence>
<dbReference type="AlphaFoldDB" id="A0A6J7LB34"/>
<reference evidence="1" key="1">
    <citation type="submission" date="2020-05" db="EMBL/GenBank/DDBJ databases">
        <authorList>
            <person name="Chiriac C."/>
            <person name="Salcher M."/>
            <person name="Ghai R."/>
            <person name="Kavagutti S V."/>
        </authorList>
    </citation>
    <scope>NUCLEOTIDE SEQUENCE</scope>
</reference>
<dbReference type="EMBL" id="CAFBNF010000402">
    <property type="protein sequence ID" value="CAB4965307.1"/>
    <property type="molecule type" value="Genomic_DNA"/>
</dbReference>
<gene>
    <name evidence="1" type="ORF">UFOPK3773_02374</name>
</gene>
<organism evidence="1">
    <name type="scientific">freshwater metagenome</name>
    <dbReference type="NCBI Taxonomy" id="449393"/>
    <lineage>
        <taxon>unclassified sequences</taxon>
        <taxon>metagenomes</taxon>
        <taxon>ecological metagenomes</taxon>
    </lineage>
</organism>
<accession>A0A6J7LB34</accession>
<protein>
    <submittedName>
        <fullName evidence="1">Unannotated protein</fullName>
    </submittedName>
</protein>
<sequence length="58" mass="5459">MAGSVTAVTAGLASAVAMTALTVAAPSPELKSTSGLLSTMGLACTAVLGKASFSNVCA</sequence>
<name>A0A6J7LB34_9ZZZZ</name>